<dbReference type="RefSeq" id="WP_241043124.1">
    <property type="nucleotide sequence ID" value="NZ_BAAAJF010000046.1"/>
</dbReference>
<dbReference type="Proteomes" id="UP001299970">
    <property type="component" value="Unassembled WGS sequence"/>
</dbReference>
<name>A0ABS9TUT4_9PSEU</name>
<evidence type="ECO:0000313" key="1">
    <source>
        <dbReference type="EMBL" id="MCH6172320.1"/>
    </source>
</evidence>
<dbReference type="PANTHER" id="PTHR43422">
    <property type="entry name" value="THIAMINE THIAZOLE SYNTHASE"/>
    <property type="match status" value="1"/>
</dbReference>
<reference evidence="1 2" key="1">
    <citation type="submission" date="2022-03" db="EMBL/GenBank/DDBJ databases">
        <title>Pseudonocardia alaer sp. nov., a novel actinomycete isolated from reed forest soil.</title>
        <authorList>
            <person name="Wang L."/>
        </authorList>
    </citation>
    <scope>NUCLEOTIDE SEQUENCE [LARGE SCALE GENOMIC DNA]</scope>
    <source>
        <strain evidence="1 2">Y-16303</strain>
    </source>
</reference>
<keyword evidence="2" id="KW-1185">Reference proteome</keyword>
<comment type="caution">
    <text evidence="1">The sequence shown here is derived from an EMBL/GenBank/DDBJ whole genome shotgun (WGS) entry which is preliminary data.</text>
</comment>
<sequence>MIHEGYRHDFQEVSMSPVSPYRHATVIGASIGGLCAARVLSEVVERVTLIDRDRLPAEPVARAGVPQGRHLHYVLARGINALDELFPGLSDELIVAGAPTIDLQSDIHWHFDGHLLRPEPSGVIGLGVSRPLLELAIRSRVEALPGVSITDRCEVTGLMTSPDGLRVTGAYAQNRFDEAAESAIDADLVVDAAGRGTRTPVWLGELGYASAPEERLHSQVIFVSRPYRREPHHLAGHIGEAFSPYPGHQRGGIAVAQEGDRLMVTLASRGGEELQTDTAGMADFADSFSGANVAQVIRTATPLSRPALMRYPSSVRRRYEQLSRFPDGYLVIGDALCSSNPQYAQGMTVAALEAQLLSRLIREGTHDLHPRFFAGTAALLDTPWDLTVSGDLRFPYVEGERTRAMVAAAEYLERYRRAAAKDGVLGTELIRVINMLAEPSRLFEPDLAKRVNGGPAISTVPVSRPGSSDAT</sequence>
<gene>
    <name evidence="1" type="ORF">MMF94_42155</name>
</gene>
<dbReference type="SUPFAM" id="SSF51905">
    <property type="entry name" value="FAD/NAD(P)-binding domain"/>
    <property type="match status" value="1"/>
</dbReference>
<evidence type="ECO:0000313" key="2">
    <source>
        <dbReference type="Proteomes" id="UP001299970"/>
    </source>
</evidence>
<dbReference type="Gene3D" id="3.50.50.60">
    <property type="entry name" value="FAD/NAD(P)-binding domain"/>
    <property type="match status" value="1"/>
</dbReference>
<organism evidence="1 2">
    <name type="scientific">Pseudonocardia alaniniphila</name>
    <dbReference type="NCBI Taxonomy" id="75291"/>
    <lineage>
        <taxon>Bacteria</taxon>
        <taxon>Bacillati</taxon>
        <taxon>Actinomycetota</taxon>
        <taxon>Actinomycetes</taxon>
        <taxon>Pseudonocardiales</taxon>
        <taxon>Pseudonocardiaceae</taxon>
        <taxon>Pseudonocardia</taxon>
    </lineage>
</organism>
<evidence type="ECO:0008006" key="3">
    <source>
        <dbReference type="Google" id="ProtNLM"/>
    </source>
</evidence>
<accession>A0ABS9TUT4</accession>
<proteinExistence type="predicted"/>
<dbReference type="EMBL" id="JAKXMK010000065">
    <property type="protein sequence ID" value="MCH6172320.1"/>
    <property type="molecule type" value="Genomic_DNA"/>
</dbReference>
<dbReference type="PANTHER" id="PTHR43422:SF3">
    <property type="entry name" value="THIAMINE THIAZOLE SYNTHASE"/>
    <property type="match status" value="1"/>
</dbReference>
<dbReference type="InterPro" id="IPR036188">
    <property type="entry name" value="FAD/NAD-bd_sf"/>
</dbReference>
<protein>
    <recommendedName>
        <fullName evidence="3">2-polyprenyl-6-methoxyphenol hydroxylase-like FAD-dependent oxidoreductase</fullName>
    </recommendedName>
</protein>